<dbReference type="PANTHER" id="PTHR11559">
    <property type="entry name" value="CARBOXYLESTERASE"/>
    <property type="match status" value="1"/>
</dbReference>
<keyword evidence="2 3" id="KW-0378">Hydrolase</keyword>
<evidence type="ECO:0000313" key="5">
    <source>
        <dbReference type="EMBL" id="XDS45987.1"/>
    </source>
</evidence>
<dbReference type="PROSITE" id="PS00122">
    <property type="entry name" value="CARBOXYLESTERASE_B_1"/>
    <property type="match status" value="1"/>
</dbReference>
<comment type="similarity">
    <text evidence="1 3">Belongs to the type-B carboxylesterase/lipase family.</text>
</comment>
<sequence>MSNTQVPQYNGFGEAPVVMTQTGAVQGRWQNASSAEYLGIPFAAAPVGRLRFLAPQAVEPWSGIRSAIDYGPTPQRRPFGPVSTIPEPSIAGDSTLNVNVFTPAPRDRRAHLPVLVWIHGGGYFAGSPSSSWYNGSGFNADGIVTVSLSYRLGFQGFGWVDGAPMNRGLLDQIAALEWVQRNIEEFGGDPSRVTIAGQSAGAGSAISLMGSPRATGLFRAAISESAPSHTITVSQAETVGRALAKRIGVQPSLDAWSEVSETTILDNERELNNVADVPAGPSSAADLVELFRQGYAGGSNLAYAPVIDGEVLARTPKESFSMGASSDVSLLMGSVRNEFSFPAPGQTDLQEAQSQFRQAGFSDGAIAQFTSEVHRIGADRLAGQLLTTYMFRAGVAETAKMRLSGGAGSKTWLYDFAQTSSISNASMHCDEIPYVFDVLGDPKVASVLGHGPSQSLADSVHGTWTRLIADGELEQPSVNDSPCGAIQFLGSMRYDSEAYRFERELIDATSHTQE</sequence>
<evidence type="ECO:0000256" key="3">
    <source>
        <dbReference type="RuleBase" id="RU361235"/>
    </source>
</evidence>
<dbReference type="EC" id="3.1.1.-" evidence="3"/>
<dbReference type="EMBL" id="CP129675">
    <property type="protein sequence ID" value="XDS45987.1"/>
    <property type="molecule type" value="Genomic_DNA"/>
</dbReference>
<dbReference type="RefSeq" id="WP_369341419.1">
    <property type="nucleotide sequence ID" value="NZ_CP129675.1"/>
</dbReference>
<dbReference type="AlphaFoldDB" id="A0AB39UJZ9"/>
<reference evidence="6" key="1">
    <citation type="submission" date="2023-07" db="EMBL/GenBank/DDBJ databases">
        <title>Bifidobacterium aquikefiriaerophilum sp. nov. and Bifidobacterium eccum sp. nov., isolated from water kefir.</title>
        <authorList>
            <person name="Breselge S."/>
            <person name="Bellassi P."/>
            <person name="Barcenilla C."/>
            <person name="Alvarez-Ordonez A."/>
            <person name="Morelli L."/>
            <person name="Cotter P.D."/>
        </authorList>
    </citation>
    <scope>NUCLEOTIDE SEQUENCE</scope>
    <source>
        <strain evidence="7">WK012_4_13</strain>
        <strain evidence="6">WK013_4_14</strain>
        <strain evidence="5">WK048_4_13</strain>
    </source>
</reference>
<dbReference type="InterPro" id="IPR029058">
    <property type="entry name" value="AB_hydrolase_fold"/>
</dbReference>
<proteinExistence type="inferred from homology"/>
<organism evidence="6">
    <name type="scientific">Bifidobacterium fermentum</name>
    <dbReference type="NCBI Taxonomy" id="3059035"/>
    <lineage>
        <taxon>Bacteria</taxon>
        <taxon>Bacillati</taxon>
        <taxon>Actinomycetota</taxon>
        <taxon>Actinomycetes</taxon>
        <taxon>Bifidobacteriales</taxon>
        <taxon>Bifidobacteriaceae</taxon>
        <taxon>Bifidobacterium</taxon>
    </lineage>
</organism>
<name>A0AB39UJZ9_9BIFI</name>
<evidence type="ECO:0000256" key="2">
    <source>
        <dbReference type="ARBA" id="ARBA00022801"/>
    </source>
</evidence>
<dbReference type="KEGG" id="bfk:QN062_08740"/>
<evidence type="ECO:0000313" key="6">
    <source>
        <dbReference type="EMBL" id="XDS49231.1"/>
    </source>
</evidence>
<dbReference type="InterPro" id="IPR050309">
    <property type="entry name" value="Type-B_Carboxylest/Lipase"/>
</dbReference>
<dbReference type="Gene3D" id="3.40.50.1820">
    <property type="entry name" value="alpha/beta hydrolase"/>
    <property type="match status" value="1"/>
</dbReference>
<feature type="domain" description="Carboxylesterase type B" evidence="4">
    <location>
        <begin position="15"/>
        <end position="439"/>
    </location>
</feature>
<dbReference type="EMBL" id="CP129682">
    <property type="protein sequence ID" value="XDS49231.1"/>
    <property type="molecule type" value="Genomic_DNA"/>
</dbReference>
<evidence type="ECO:0000259" key="4">
    <source>
        <dbReference type="Pfam" id="PF00135"/>
    </source>
</evidence>
<protein>
    <recommendedName>
        <fullName evidence="3">Carboxylic ester hydrolase</fullName>
        <ecNumber evidence="3">3.1.1.-</ecNumber>
    </recommendedName>
</protein>
<gene>
    <name evidence="7" type="ORF">QN062_08740</name>
    <name evidence="6" type="ORF">QN216_02930</name>
    <name evidence="5" type="ORF">QN217_07515</name>
</gene>
<dbReference type="SUPFAM" id="SSF53474">
    <property type="entry name" value="alpha/beta-Hydrolases"/>
    <property type="match status" value="1"/>
</dbReference>
<evidence type="ECO:0000313" key="7">
    <source>
        <dbReference type="EMBL" id="XDS50455.1"/>
    </source>
</evidence>
<dbReference type="Pfam" id="PF00135">
    <property type="entry name" value="COesterase"/>
    <property type="match status" value="1"/>
</dbReference>
<dbReference type="InterPro" id="IPR002018">
    <property type="entry name" value="CarbesteraseB"/>
</dbReference>
<dbReference type="GO" id="GO:0016787">
    <property type="term" value="F:hydrolase activity"/>
    <property type="evidence" value="ECO:0007669"/>
    <property type="project" value="UniProtKB-KW"/>
</dbReference>
<dbReference type="InterPro" id="IPR019826">
    <property type="entry name" value="Carboxylesterase_B_AS"/>
</dbReference>
<evidence type="ECO:0000256" key="1">
    <source>
        <dbReference type="ARBA" id="ARBA00005964"/>
    </source>
</evidence>
<dbReference type="EMBL" id="CP129683">
    <property type="protein sequence ID" value="XDS50455.1"/>
    <property type="molecule type" value="Genomic_DNA"/>
</dbReference>
<accession>A0AB39UJZ9</accession>